<organism evidence="1 2">
    <name type="scientific">candidate division WWE3 bacterium CG08_land_8_20_14_0_20_41_10</name>
    <dbReference type="NCBI Taxonomy" id="1975085"/>
    <lineage>
        <taxon>Bacteria</taxon>
        <taxon>Katanobacteria</taxon>
    </lineage>
</organism>
<proteinExistence type="predicted"/>
<accession>A0A2H0XC08</accession>
<reference evidence="2" key="1">
    <citation type="submission" date="2017-09" db="EMBL/GenBank/DDBJ databases">
        <title>Depth-based differentiation of microbial function through sediment-hosted aquifers and enrichment of novel symbionts in the deep terrestrial subsurface.</title>
        <authorList>
            <person name="Probst A.J."/>
            <person name="Ladd B."/>
            <person name="Jarett J.K."/>
            <person name="Geller-Mcgrath D.E."/>
            <person name="Sieber C.M.K."/>
            <person name="Emerson J.B."/>
            <person name="Anantharaman K."/>
            <person name="Thomas B.C."/>
            <person name="Malmstrom R."/>
            <person name="Stieglmeier M."/>
            <person name="Klingl A."/>
            <person name="Woyke T."/>
            <person name="Ryan C.M."/>
            <person name="Banfield J.F."/>
        </authorList>
    </citation>
    <scope>NUCLEOTIDE SEQUENCE [LARGE SCALE GENOMIC DNA]</scope>
</reference>
<dbReference type="Proteomes" id="UP000231252">
    <property type="component" value="Unassembled WGS sequence"/>
</dbReference>
<comment type="caution">
    <text evidence="1">The sequence shown here is derived from an EMBL/GenBank/DDBJ whole genome shotgun (WGS) entry which is preliminary data.</text>
</comment>
<dbReference type="AlphaFoldDB" id="A0A2H0XC08"/>
<protein>
    <submittedName>
        <fullName evidence="1">Uncharacterized protein</fullName>
    </submittedName>
</protein>
<name>A0A2H0XC08_UNCKA</name>
<evidence type="ECO:0000313" key="2">
    <source>
        <dbReference type="Proteomes" id="UP000231252"/>
    </source>
</evidence>
<sequence>MADEKQVKVEATRDFGAFYDDLFSDPRAVDGKQVVTGILQGAPAQEAIKEPKSPEEVIALVTEAYTAVSPEQFVEFAQQQIEATLLTQSRIVEGVMGDSIDRCGLDATESSGTPDRAEGTKSSLNYREQIDGFEIPAKEALERFESRLLAEAECVGIAGSRLRTVGDMEWRSAKLVLQMY</sequence>
<gene>
    <name evidence="1" type="ORF">COT50_02015</name>
</gene>
<dbReference type="EMBL" id="PEYU01000040">
    <property type="protein sequence ID" value="PIS22442.1"/>
    <property type="molecule type" value="Genomic_DNA"/>
</dbReference>
<evidence type="ECO:0000313" key="1">
    <source>
        <dbReference type="EMBL" id="PIS22442.1"/>
    </source>
</evidence>